<reference evidence="2" key="1">
    <citation type="submission" date="2020-05" db="EMBL/GenBank/DDBJ databases">
        <title>Sulfur intermediates as new biogeochemical hubs in an aquatic model microbial ecosystem.</title>
        <authorList>
            <person name="Vigneron A."/>
        </authorList>
    </citation>
    <scope>NUCLEOTIDE SEQUENCE</scope>
    <source>
        <strain evidence="2">Bin.250</strain>
    </source>
</reference>
<accession>A0A972VTN9</accession>
<dbReference type="CDD" id="cd08356">
    <property type="entry name" value="VOC_CChe_VCA0619_like"/>
    <property type="match status" value="1"/>
</dbReference>
<dbReference type="EMBL" id="JABMOJ010000065">
    <property type="protein sequence ID" value="NQV64070.1"/>
    <property type="molecule type" value="Genomic_DNA"/>
</dbReference>
<dbReference type="Pfam" id="PF00903">
    <property type="entry name" value="Glyoxalase"/>
    <property type="match status" value="1"/>
</dbReference>
<protein>
    <submittedName>
        <fullName evidence="2">VOC family protein</fullName>
    </submittedName>
</protein>
<dbReference type="InterPro" id="IPR004360">
    <property type="entry name" value="Glyas_Fos-R_dOase_dom"/>
</dbReference>
<dbReference type="SUPFAM" id="SSF54593">
    <property type="entry name" value="Glyoxalase/Bleomycin resistance protein/Dihydroxybiphenyl dioxygenase"/>
    <property type="match status" value="1"/>
</dbReference>
<sequence>MSNLNTIELKAFIPAKNFELSKQFYVDFGFVKASDEEDVAYFHAGNCSFLLQNFYTPALAENLMMHLLVEDIHGWYQQVIDAGLSSKYGVLVTAIVEQPWRMLDFVVTDPSGVLWRIGQNI</sequence>
<proteinExistence type="predicted"/>
<evidence type="ECO:0000313" key="2">
    <source>
        <dbReference type="EMBL" id="NQV64070.1"/>
    </source>
</evidence>
<gene>
    <name evidence="2" type="ORF">HQ497_01785</name>
</gene>
<dbReference type="Gene3D" id="3.10.180.10">
    <property type="entry name" value="2,3-Dihydroxybiphenyl 1,2-Dioxygenase, domain 1"/>
    <property type="match status" value="1"/>
</dbReference>
<evidence type="ECO:0000313" key="3">
    <source>
        <dbReference type="Proteomes" id="UP000754644"/>
    </source>
</evidence>
<evidence type="ECO:0000259" key="1">
    <source>
        <dbReference type="Pfam" id="PF00903"/>
    </source>
</evidence>
<comment type="caution">
    <text evidence="2">The sequence shown here is derived from an EMBL/GenBank/DDBJ whole genome shotgun (WGS) entry which is preliminary data.</text>
</comment>
<dbReference type="Proteomes" id="UP000754644">
    <property type="component" value="Unassembled WGS sequence"/>
</dbReference>
<organism evidence="2 3">
    <name type="scientific">SAR86 cluster bacterium</name>
    <dbReference type="NCBI Taxonomy" id="2030880"/>
    <lineage>
        <taxon>Bacteria</taxon>
        <taxon>Pseudomonadati</taxon>
        <taxon>Pseudomonadota</taxon>
        <taxon>Gammaproteobacteria</taxon>
        <taxon>SAR86 cluster</taxon>
    </lineage>
</organism>
<name>A0A972VTN9_9GAMM</name>
<dbReference type="InterPro" id="IPR029068">
    <property type="entry name" value="Glyas_Bleomycin-R_OHBP_Dase"/>
</dbReference>
<dbReference type="AlphaFoldDB" id="A0A972VTN9"/>
<feature type="domain" description="Glyoxalase/fosfomycin resistance/dioxygenase" evidence="1">
    <location>
        <begin position="13"/>
        <end position="117"/>
    </location>
</feature>